<evidence type="ECO:0000313" key="2">
    <source>
        <dbReference type="Proteomes" id="UP000000543"/>
    </source>
</evidence>
<sequence length="34" mass="3874">MNLLIKAMKTVLPANSNLLLTRLLRMQSKSIFTI</sequence>
<dbReference type="HOGENOM" id="CLU_3376193_0_0_9"/>
<gene>
    <name evidence="1" type="ordered locus">SH2065</name>
</gene>
<dbReference type="KEGG" id="sha:SH2065"/>
<organism evidence="1 2">
    <name type="scientific">Staphylococcus haemolyticus (strain JCSC1435)</name>
    <dbReference type="NCBI Taxonomy" id="279808"/>
    <lineage>
        <taxon>Bacteria</taxon>
        <taxon>Bacillati</taxon>
        <taxon>Bacillota</taxon>
        <taxon>Bacilli</taxon>
        <taxon>Bacillales</taxon>
        <taxon>Staphylococcaceae</taxon>
        <taxon>Staphylococcus</taxon>
    </lineage>
</organism>
<proteinExistence type="predicted"/>
<reference evidence="1 2" key="1">
    <citation type="journal article" date="2005" name="J. Bacteriol.">
        <title>Whole-genome sequencing of Staphylococcus haemolyticus uncovers the extreme plasticity of its genome and the evolution of human-colonizing staphylococcal species.</title>
        <authorList>
            <person name="Takeuchi F."/>
            <person name="Watanabe S."/>
            <person name="Baba T."/>
            <person name="Yuzawa H."/>
            <person name="Ito T."/>
            <person name="Morimoto Y."/>
            <person name="Kuroda M."/>
            <person name="Cui L."/>
            <person name="Takahashi M."/>
            <person name="Ankai A."/>
            <person name="Baba S."/>
            <person name="Fukui S."/>
            <person name="Lee J.C."/>
            <person name="Hiramatsu K."/>
        </authorList>
    </citation>
    <scope>NUCLEOTIDE SEQUENCE [LARGE SCALE GENOMIC DNA]</scope>
    <source>
        <strain evidence="1 2">JCSC1435</strain>
    </source>
</reference>
<dbReference type="AlphaFoldDB" id="Q4L4Q1"/>
<evidence type="ECO:0000313" key="1">
    <source>
        <dbReference type="EMBL" id="BAE05374.1"/>
    </source>
</evidence>
<protein>
    <submittedName>
        <fullName evidence="1">Uncharacterized protein</fullName>
    </submittedName>
</protein>
<dbReference type="EMBL" id="AP006716">
    <property type="protein sequence ID" value="BAE05374.1"/>
    <property type="molecule type" value="Genomic_DNA"/>
</dbReference>
<name>Q4L4Q1_STAHJ</name>
<dbReference type="Proteomes" id="UP000000543">
    <property type="component" value="Chromosome"/>
</dbReference>
<accession>Q4L4Q1</accession>